<organism evidence="3 4">
    <name type="scientific">Symbiochloris irregularis</name>
    <dbReference type="NCBI Taxonomy" id="706552"/>
    <lineage>
        <taxon>Eukaryota</taxon>
        <taxon>Viridiplantae</taxon>
        <taxon>Chlorophyta</taxon>
        <taxon>core chlorophytes</taxon>
        <taxon>Trebouxiophyceae</taxon>
        <taxon>Trebouxiales</taxon>
        <taxon>Trebouxiaceae</taxon>
        <taxon>Symbiochloris</taxon>
    </lineage>
</organism>
<dbReference type="EMBL" id="JALJOQ010000138">
    <property type="protein sequence ID" value="KAK9794393.1"/>
    <property type="molecule type" value="Genomic_DNA"/>
</dbReference>
<dbReference type="InterPro" id="IPR001810">
    <property type="entry name" value="F-box_dom"/>
</dbReference>
<dbReference type="AlphaFoldDB" id="A0AAW1NTV1"/>
<dbReference type="SUPFAM" id="SSF81383">
    <property type="entry name" value="F-box domain"/>
    <property type="match status" value="1"/>
</dbReference>
<keyword evidence="4" id="KW-1185">Reference proteome</keyword>
<evidence type="ECO:0000259" key="2">
    <source>
        <dbReference type="Pfam" id="PF12937"/>
    </source>
</evidence>
<accession>A0AAW1NTV1</accession>
<feature type="region of interest" description="Disordered" evidence="1">
    <location>
        <begin position="1"/>
        <end position="22"/>
    </location>
</feature>
<dbReference type="Proteomes" id="UP001465755">
    <property type="component" value="Unassembled WGS sequence"/>
</dbReference>
<evidence type="ECO:0000313" key="3">
    <source>
        <dbReference type="EMBL" id="KAK9794393.1"/>
    </source>
</evidence>
<name>A0AAW1NTV1_9CHLO</name>
<dbReference type="InterPro" id="IPR036047">
    <property type="entry name" value="F-box-like_dom_sf"/>
</dbReference>
<dbReference type="Gene3D" id="1.20.1280.50">
    <property type="match status" value="1"/>
</dbReference>
<evidence type="ECO:0000313" key="4">
    <source>
        <dbReference type="Proteomes" id="UP001465755"/>
    </source>
</evidence>
<evidence type="ECO:0000256" key="1">
    <source>
        <dbReference type="SAM" id="MobiDB-lite"/>
    </source>
</evidence>
<sequence>MVSTADSDAFEQEPVALSSQHKQESSLPPDVWCYILAKLDAKDLMSSAALVCQTWLRQATSEQSAPTLWGRGAGCWATWHHGGQGWQVQHPPQDLSEPVPIPRNAFGTASGARLQPSCIASSPGYCELLQIVDLQAQLMERGVSQKGAVAFLQGSPALRFVIWCGGHSACASGANLKIVLSSKADIIQVVTGGSIMAEFQWQRMHQSLFTGQPPFPYTGGFVWKSGPITTMRDRWGCIAMDLQGYPAGMQYAAVFAFGRVHCARPGFWGPKFAAPELFWAPQDSWLPMRPAEQMYFALWMPPIWQATDGQDEPNTPCVRSTQPSVVASSSRLAWLRHLTAALHRHFQGVA</sequence>
<comment type="caution">
    <text evidence="3">The sequence shown here is derived from an EMBL/GenBank/DDBJ whole genome shotgun (WGS) entry which is preliminary data.</text>
</comment>
<dbReference type="Pfam" id="PF12937">
    <property type="entry name" value="F-box-like"/>
    <property type="match status" value="1"/>
</dbReference>
<reference evidence="3 4" key="1">
    <citation type="journal article" date="2024" name="Nat. Commun.">
        <title>Phylogenomics reveals the evolutionary origins of lichenization in chlorophyte algae.</title>
        <authorList>
            <person name="Puginier C."/>
            <person name="Libourel C."/>
            <person name="Otte J."/>
            <person name="Skaloud P."/>
            <person name="Haon M."/>
            <person name="Grisel S."/>
            <person name="Petersen M."/>
            <person name="Berrin J.G."/>
            <person name="Delaux P.M."/>
            <person name="Dal Grande F."/>
            <person name="Keller J."/>
        </authorList>
    </citation>
    <scope>NUCLEOTIDE SEQUENCE [LARGE SCALE GENOMIC DNA]</scope>
    <source>
        <strain evidence="3 4">SAG 2036</strain>
    </source>
</reference>
<protein>
    <recommendedName>
        <fullName evidence="2">F-box domain-containing protein</fullName>
    </recommendedName>
</protein>
<dbReference type="CDD" id="cd09917">
    <property type="entry name" value="F-box_SF"/>
    <property type="match status" value="1"/>
</dbReference>
<gene>
    <name evidence="3" type="ORF">WJX73_007687</name>
</gene>
<feature type="domain" description="F-box" evidence="2">
    <location>
        <begin position="26"/>
        <end position="61"/>
    </location>
</feature>
<dbReference type="Gene3D" id="2.60.120.260">
    <property type="entry name" value="Galactose-binding domain-like"/>
    <property type="match status" value="1"/>
</dbReference>
<proteinExistence type="predicted"/>